<dbReference type="InterPro" id="IPR009057">
    <property type="entry name" value="Homeodomain-like_sf"/>
</dbReference>
<dbReference type="InterPro" id="IPR014710">
    <property type="entry name" value="RmlC-like_jellyroll"/>
</dbReference>
<dbReference type="SUPFAM" id="SSF46689">
    <property type="entry name" value="Homeodomain-like"/>
    <property type="match status" value="2"/>
</dbReference>
<dbReference type="Pfam" id="PF12833">
    <property type="entry name" value="HTH_18"/>
    <property type="match status" value="1"/>
</dbReference>
<dbReference type="PROSITE" id="PS01124">
    <property type="entry name" value="HTH_ARAC_FAMILY_2"/>
    <property type="match status" value="1"/>
</dbReference>
<dbReference type="Gene3D" id="2.60.120.10">
    <property type="entry name" value="Jelly Rolls"/>
    <property type="match status" value="1"/>
</dbReference>
<keyword evidence="2" id="KW-0238">DNA-binding</keyword>
<proteinExistence type="predicted"/>
<reference evidence="6" key="1">
    <citation type="journal article" date="2019" name="Int. J. Syst. Evol. Microbiol.">
        <title>The Global Catalogue of Microorganisms (GCM) 10K type strain sequencing project: providing services to taxonomists for standard genome sequencing and annotation.</title>
        <authorList>
            <consortium name="The Broad Institute Genomics Platform"/>
            <consortium name="The Broad Institute Genome Sequencing Center for Infectious Disease"/>
            <person name="Wu L."/>
            <person name="Ma J."/>
        </authorList>
    </citation>
    <scope>NUCLEOTIDE SEQUENCE [LARGE SCALE GENOMIC DNA]</scope>
    <source>
        <strain evidence="6">KCTC 42805</strain>
    </source>
</reference>
<dbReference type="Proteomes" id="UP001597469">
    <property type="component" value="Unassembled WGS sequence"/>
</dbReference>
<evidence type="ECO:0000256" key="1">
    <source>
        <dbReference type="ARBA" id="ARBA00023015"/>
    </source>
</evidence>
<evidence type="ECO:0000313" key="5">
    <source>
        <dbReference type="EMBL" id="MFD2573733.1"/>
    </source>
</evidence>
<dbReference type="InterPro" id="IPR037923">
    <property type="entry name" value="HTH-like"/>
</dbReference>
<evidence type="ECO:0000259" key="4">
    <source>
        <dbReference type="PROSITE" id="PS01124"/>
    </source>
</evidence>
<keyword evidence="6" id="KW-1185">Reference proteome</keyword>
<evidence type="ECO:0000313" key="6">
    <source>
        <dbReference type="Proteomes" id="UP001597469"/>
    </source>
</evidence>
<keyword evidence="3" id="KW-0804">Transcription</keyword>
<dbReference type="Pfam" id="PF02311">
    <property type="entry name" value="AraC_binding"/>
    <property type="match status" value="1"/>
</dbReference>
<dbReference type="SMART" id="SM00342">
    <property type="entry name" value="HTH_ARAC"/>
    <property type="match status" value="1"/>
</dbReference>
<evidence type="ECO:0000256" key="3">
    <source>
        <dbReference type="ARBA" id="ARBA00023163"/>
    </source>
</evidence>
<organism evidence="5 6">
    <name type="scientific">Spirosoma soli</name>
    <dbReference type="NCBI Taxonomy" id="1770529"/>
    <lineage>
        <taxon>Bacteria</taxon>
        <taxon>Pseudomonadati</taxon>
        <taxon>Bacteroidota</taxon>
        <taxon>Cytophagia</taxon>
        <taxon>Cytophagales</taxon>
        <taxon>Cytophagaceae</taxon>
        <taxon>Spirosoma</taxon>
    </lineage>
</organism>
<dbReference type="Gene3D" id="1.10.10.60">
    <property type="entry name" value="Homeodomain-like"/>
    <property type="match status" value="2"/>
</dbReference>
<dbReference type="PANTHER" id="PTHR43280">
    <property type="entry name" value="ARAC-FAMILY TRANSCRIPTIONAL REGULATOR"/>
    <property type="match status" value="1"/>
</dbReference>
<dbReference type="InterPro" id="IPR003313">
    <property type="entry name" value="AraC-bd"/>
</dbReference>
<dbReference type="InterPro" id="IPR020449">
    <property type="entry name" value="Tscrpt_reg_AraC-type_HTH"/>
</dbReference>
<dbReference type="SUPFAM" id="SSF51215">
    <property type="entry name" value="Regulatory protein AraC"/>
    <property type="match status" value="1"/>
</dbReference>
<name>A0ABW5MBT3_9BACT</name>
<dbReference type="EMBL" id="JBHULN010000020">
    <property type="protein sequence ID" value="MFD2573733.1"/>
    <property type="molecule type" value="Genomic_DNA"/>
</dbReference>
<dbReference type="PRINTS" id="PR00032">
    <property type="entry name" value="HTHARAC"/>
</dbReference>
<dbReference type="InterPro" id="IPR018060">
    <property type="entry name" value="HTH_AraC"/>
</dbReference>
<feature type="domain" description="HTH araC/xylS-type" evidence="4">
    <location>
        <begin position="179"/>
        <end position="279"/>
    </location>
</feature>
<dbReference type="InterPro" id="IPR018062">
    <property type="entry name" value="HTH_AraC-typ_CS"/>
</dbReference>
<sequence length="285" mass="33551">MKRYVQHEPFNIYQFTVSDWPHPIHKHSYHEIIFIRSGSGRHFINGNTFDYATGDVFLLGPEDYHYFEIGVPTTFCYIRFTQLFIKAPTLGQFANWLPTFEFLLNTPYQLSGSIVTDPVERELVDHLLIVLIHEYGSGERYDELIINSLMKAILVILARNVVRQQSVAMNEQRRPKLIEEMLLYICQHIQEPNALRIEQLVERFHLSPSYLSVFFKRQTGESLQEYIVKYKLRMIEKRLRFSTSSISEITDEFGFTDSSHLTKLFKKYYGLTPSAFRRTESKISV</sequence>
<evidence type="ECO:0000256" key="2">
    <source>
        <dbReference type="ARBA" id="ARBA00023125"/>
    </source>
</evidence>
<dbReference type="PANTHER" id="PTHR43280:SF28">
    <property type="entry name" value="HTH-TYPE TRANSCRIPTIONAL ACTIVATOR RHAS"/>
    <property type="match status" value="1"/>
</dbReference>
<comment type="caution">
    <text evidence="5">The sequence shown here is derived from an EMBL/GenBank/DDBJ whole genome shotgun (WGS) entry which is preliminary data.</text>
</comment>
<dbReference type="PROSITE" id="PS00041">
    <property type="entry name" value="HTH_ARAC_FAMILY_1"/>
    <property type="match status" value="1"/>
</dbReference>
<dbReference type="RefSeq" id="WP_381526679.1">
    <property type="nucleotide sequence ID" value="NZ_JBHULN010000020.1"/>
</dbReference>
<accession>A0ABW5MBT3</accession>
<keyword evidence="1" id="KW-0805">Transcription regulation</keyword>
<gene>
    <name evidence="5" type="ORF">ACFSUS_24045</name>
</gene>
<protein>
    <submittedName>
        <fullName evidence="5">AraC family transcriptional regulator</fullName>
    </submittedName>
</protein>